<dbReference type="GO" id="GO:0009432">
    <property type="term" value="P:SOS response"/>
    <property type="evidence" value="ECO:0007669"/>
    <property type="project" value="UniProtKB-KW"/>
</dbReference>
<name>A0A840TZY0_9BACT</name>
<dbReference type="EMBL" id="JACHGF010000005">
    <property type="protein sequence ID" value="MBB5285450.1"/>
    <property type="molecule type" value="Genomic_DNA"/>
</dbReference>
<feature type="domain" description="UVR" evidence="2">
    <location>
        <begin position="1"/>
        <end position="26"/>
    </location>
</feature>
<evidence type="ECO:0000313" key="3">
    <source>
        <dbReference type="EMBL" id="MBB5285450.1"/>
    </source>
</evidence>
<keyword evidence="3" id="KW-0347">Helicase</keyword>
<keyword evidence="3" id="KW-0067">ATP-binding</keyword>
<dbReference type="AlphaFoldDB" id="A0A840TZY0"/>
<keyword evidence="3" id="KW-0547">Nucleotide-binding</keyword>
<keyword evidence="1" id="KW-0742">SOS response</keyword>
<evidence type="ECO:0000259" key="2">
    <source>
        <dbReference type="PROSITE" id="PS50151"/>
    </source>
</evidence>
<accession>A0A840TZY0</accession>
<dbReference type="SUPFAM" id="SSF46600">
    <property type="entry name" value="C-terminal UvrC-binding domain of UvrB"/>
    <property type="match status" value="1"/>
</dbReference>
<protein>
    <submittedName>
        <fullName evidence="3">Excinuclease UvrABC helicase subunit UvrB</fullName>
    </submittedName>
</protein>
<evidence type="ECO:0000256" key="1">
    <source>
        <dbReference type="ARBA" id="ARBA00023236"/>
    </source>
</evidence>
<dbReference type="Pfam" id="PF02151">
    <property type="entry name" value="UVR"/>
    <property type="match status" value="1"/>
</dbReference>
<keyword evidence="3" id="KW-0378">Hydrolase</keyword>
<dbReference type="InterPro" id="IPR001943">
    <property type="entry name" value="UVR_dom"/>
</dbReference>
<proteinExistence type="predicted"/>
<keyword evidence="4" id="KW-1185">Reference proteome</keyword>
<reference evidence="3 4" key="1">
    <citation type="submission" date="2020-08" db="EMBL/GenBank/DDBJ databases">
        <title>Genomic Encyclopedia of Type Strains, Phase IV (KMG-IV): sequencing the most valuable type-strain genomes for metagenomic binning, comparative biology and taxonomic classification.</title>
        <authorList>
            <person name="Goeker M."/>
        </authorList>
    </citation>
    <scope>NUCLEOTIDE SEQUENCE [LARGE SCALE GENOMIC DNA]</scope>
    <source>
        <strain evidence="3 4">DSM 105074</strain>
    </source>
</reference>
<evidence type="ECO:0000313" key="4">
    <source>
        <dbReference type="Proteomes" id="UP000557307"/>
    </source>
</evidence>
<dbReference type="PROSITE" id="PS50151">
    <property type="entry name" value="UVR"/>
    <property type="match status" value="1"/>
</dbReference>
<dbReference type="Proteomes" id="UP000557307">
    <property type="component" value="Unassembled WGS sequence"/>
</dbReference>
<sequence length="31" mass="3635">MEAAAKDLDFLQAARYRDELLRLKERVKEVG</sequence>
<dbReference type="InterPro" id="IPR036876">
    <property type="entry name" value="UVR_dom_sf"/>
</dbReference>
<keyword evidence="1" id="KW-0227">DNA damage</keyword>
<dbReference type="Gene3D" id="4.10.860.10">
    <property type="entry name" value="UVR domain"/>
    <property type="match status" value="1"/>
</dbReference>
<gene>
    <name evidence="3" type="ORF">HNQ92_003607</name>
</gene>
<dbReference type="GO" id="GO:0004386">
    <property type="term" value="F:helicase activity"/>
    <property type="evidence" value="ECO:0007669"/>
    <property type="project" value="UniProtKB-KW"/>
</dbReference>
<organism evidence="3 4">
    <name type="scientific">Rhabdobacter roseus</name>
    <dbReference type="NCBI Taxonomy" id="1655419"/>
    <lineage>
        <taxon>Bacteria</taxon>
        <taxon>Pseudomonadati</taxon>
        <taxon>Bacteroidota</taxon>
        <taxon>Cytophagia</taxon>
        <taxon>Cytophagales</taxon>
        <taxon>Cytophagaceae</taxon>
        <taxon>Rhabdobacter</taxon>
    </lineage>
</organism>
<comment type="caution">
    <text evidence="3">The sequence shown here is derived from an EMBL/GenBank/DDBJ whole genome shotgun (WGS) entry which is preliminary data.</text>
</comment>